<name>A0A975IZU6_9BACT</name>
<dbReference type="Proteomes" id="UP000676169">
    <property type="component" value="Chromosome"/>
</dbReference>
<feature type="transmembrane region" description="Helical" evidence="1">
    <location>
        <begin position="28"/>
        <end position="48"/>
    </location>
</feature>
<keyword evidence="3" id="KW-1185">Reference proteome</keyword>
<dbReference type="PIRSF" id="PIRSF020606">
    <property type="entry name" value="UCP020606"/>
    <property type="match status" value="1"/>
</dbReference>
<dbReference type="RefSeq" id="WP_211630397.1">
    <property type="nucleotide sequence ID" value="NZ_CP073100.1"/>
</dbReference>
<organism evidence="2 3">
    <name type="scientific">Luteolibacter ambystomatis</name>
    <dbReference type="NCBI Taxonomy" id="2824561"/>
    <lineage>
        <taxon>Bacteria</taxon>
        <taxon>Pseudomonadati</taxon>
        <taxon>Verrucomicrobiota</taxon>
        <taxon>Verrucomicrobiia</taxon>
        <taxon>Verrucomicrobiales</taxon>
        <taxon>Verrucomicrobiaceae</taxon>
        <taxon>Luteolibacter</taxon>
    </lineage>
</organism>
<protein>
    <submittedName>
        <fullName evidence="2">DUF2238 domain-containing protein</fullName>
    </submittedName>
</protein>
<dbReference type="KEGG" id="lamb:KBB96_15475"/>
<evidence type="ECO:0000256" key="1">
    <source>
        <dbReference type="SAM" id="Phobius"/>
    </source>
</evidence>
<sequence>MKRSGLLPLLACVLPVLAWSMWRPYDWLTWGMETAPVFIGLAGLFIAARKGWSFSSFALTCIALHMILLIVGGHYTYARVPLGEWAEDWFGFQRNHYDRLGHFAQGFVPAVLFREVMIRNRVIARRGWREFLTVCFCMAVSAVYELLEWCAALVSAQASEAFLGTQGDPWDTQEDMFTCLIGSLVAVVLTRFFQDRSIRKRS</sequence>
<evidence type="ECO:0000313" key="2">
    <source>
        <dbReference type="EMBL" id="QUE50265.1"/>
    </source>
</evidence>
<dbReference type="Pfam" id="PF09997">
    <property type="entry name" value="DUF2238"/>
    <property type="match status" value="1"/>
</dbReference>
<proteinExistence type="predicted"/>
<gene>
    <name evidence="2" type="ORF">KBB96_15475</name>
</gene>
<reference evidence="2" key="1">
    <citation type="submission" date="2021-04" db="EMBL/GenBank/DDBJ databases">
        <title>Luteolibacter sp. 32A isolated from the skin of an Anderson's salamander (Ambystoma andersonii).</title>
        <authorList>
            <person name="Spergser J."/>
            <person name="Busse H.-J."/>
        </authorList>
    </citation>
    <scope>NUCLEOTIDE SEQUENCE</scope>
    <source>
        <strain evidence="2">32A</strain>
    </source>
</reference>
<dbReference type="InterPro" id="IPR058534">
    <property type="entry name" value="YjdF"/>
</dbReference>
<dbReference type="InterPro" id="IPR014509">
    <property type="entry name" value="YjdF-like"/>
</dbReference>
<accession>A0A975IZU6</accession>
<feature type="transmembrane region" description="Helical" evidence="1">
    <location>
        <begin position="130"/>
        <end position="155"/>
    </location>
</feature>
<feature type="transmembrane region" description="Helical" evidence="1">
    <location>
        <begin position="57"/>
        <end position="80"/>
    </location>
</feature>
<dbReference type="AlphaFoldDB" id="A0A975IZU6"/>
<keyword evidence="1" id="KW-0472">Membrane</keyword>
<feature type="transmembrane region" description="Helical" evidence="1">
    <location>
        <begin position="100"/>
        <end position="118"/>
    </location>
</feature>
<keyword evidence="1" id="KW-0812">Transmembrane</keyword>
<keyword evidence="1" id="KW-1133">Transmembrane helix</keyword>
<dbReference type="EMBL" id="CP073100">
    <property type="protein sequence ID" value="QUE50265.1"/>
    <property type="molecule type" value="Genomic_DNA"/>
</dbReference>
<evidence type="ECO:0000313" key="3">
    <source>
        <dbReference type="Proteomes" id="UP000676169"/>
    </source>
</evidence>
<feature type="transmembrane region" description="Helical" evidence="1">
    <location>
        <begin position="175"/>
        <end position="193"/>
    </location>
</feature>